<gene>
    <name evidence="2" type="ORF">S12H4_02672</name>
</gene>
<dbReference type="SUPFAM" id="SSF88946">
    <property type="entry name" value="Sigma2 domain of RNA polymerase sigma factors"/>
    <property type="match status" value="1"/>
</dbReference>
<dbReference type="InterPro" id="IPR013325">
    <property type="entry name" value="RNA_pol_sigma_r2"/>
</dbReference>
<evidence type="ECO:0000259" key="1">
    <source>
        <dbReference type="Pfam" id="PF04542"/>
    </source>
</evidence>
<dbReference type="Gene3D" id="1.10.10.60">
    <property type="entry name" value="Homeodomain-like"/>
    <property type="match status" value="1"/>
</dbReference>
<dbReference type="Pfam" id="PF04542">
    <property type="entry name" value="Sigma70_r2"/>
    <property type="match status" value="1"/>
</dbReference>
<organism evidence="2">
    <name type="scientific">marine sediment metagenome</name>
    <dbReference type="NCBI Taxonomy" id="412755"/>
    <lineage>
        <taxon>unclassified sequences</taxon>
        <taxon>metagenomes</taxon>
        <taxon>ecological metagenomes</taxon>
    </lineage>
</organism>
<protein>
    <recommendedName>
        <fullName evidence="1">RNA polymerase sigma-70 region 2 domain-containing protein</fullName>
    </recommendedName>
</protein>
<dbReference type="InterPro" id="IPR007627">
    <property type="entry name" value="RNA_pol_sigma70_r2"/>
</dbReference>
<dbReference type="GO" id="GO:0006352">
    <property type="term" value="P:DNA-templated transcription initiation"/>
    <property type="evidence" value="ECO:0007669"/>
    <property type="project" value="InterPro"/>
</dbReference>
<comment type="caution">
    <text evidence="2">The sequence shown here is derived from an EMBL/GenBank/DDBJ whole genome shotgun (WGS) entry which is preliminary data.</text>
</comment>
<evidence type="ECO:0000313" key="2">
    <source>
        <dbReference type="EMBL" id="GAI67754.1"/>
    </source>
</evidence>
<dbReference type="AlphaFoldDB" id="X1SJ00"/>
<feature type="non-terminal residue" evidence="2">
    <location>
        <position position="1"/>
    </location>
</feature>
<sequence length="225" mass="26115">DRDDLEQEIVLKLIKTVEKYGDKPKSYLKVVARHRFYRYLRERYDERSRLAYFGVGKKGSTAEGLGETLDARMDASATLAIMPERLKQIGFKILDGEKLSKGDRNYWAKQKGRLRPMINCRSFANRLTGREKRRILRLHGEGIPTCKIARTMGRGRTTVMRVLASRQISRQSWLTKMELATKERDERIRHAYFVDGKTVSQIEREFHHSQKTVRKVIRSGAAGTV</sequence>
<feature type="domain" description="RNA polymerase sigma-70 region 2" evidence="1">
    <location>
        <begin position="1"/>
        <end position="43"/>
    </location>
</feature>
<reference evidence="2" key="1">
    <citation type="journal article" date="2014" name="Front. Microbiol.">
        <title>High frequency of phylogenetically diverse reductive dehalogenase-homologous genes in deep subseafloor sedimentary metagenomes.</title>
        <authorList>
            <person name="Kawai M."/>
            <person name="Futagami T."/>
            <person name="Toyoda A."/>
            <person name="Takaki Y."/>
            <person name="Nishi S."/>
            <person name="Hori S."/>
            <person name="Arai W."/>
            <person name="Tsubouchi T."/>
            <person name="Morono Y."/>
            <person name="Uchiyama I."/>
            <person name="Ito T."/>
            <person name="Fujiyama A."/>
            <person name="Inagaki F."/>
            <person name="Takami H."/>
        </authorList>
    </citation>
    <scope>NUCLEOTIDE SEQUENCE</scope>
    <source>
        <strain evidence="2">Expedition CK06-06</strain>
    </source>
</reference>
<name>X1SJ00_9ZZZZ</name>
<dbReference type="GO" id="GO:0003700">
    <property type="term" value="F:DNA-binding transcription factor activity"/>
    <property type="evidence" value="ECO:0007669"/>
    <property type="project" value="InterPro"/>
</dbReference>
<accession>X1SJ00</accession>
<dbReference type="EMBL" id="BARW01000680">
    <property type="protein sequence ID" value="GAI67754.1"/>
    <property type="molecule type" value="Genomic_DNA"/>
</dbReference>
<proteinExistence type="predicted"/>